<feature type="compositionally biased region" description="Basic residues" evidence="2">
    <location>
        <begin position="98"/>
        <end position="112"/>
    </location>
</feature>
<sequence>MIKAEKWMTISELGHRDLEEELKKAKEISLDLEEEVSKVRHEIKTMLKDLMKPLVEFHEFGIHLDFKLKNLIVFEKTEEEDKEEVEEELPKMEEKKAKKEKSKLMKMFHRKNKAEEKAKEEKKREEKEREEKEREEKERVEKEREEKERTKTIKWEEKVIKLIGSDAPVFYLDEQKKEIVKKNFSGYPSDFTAPELLEHLSYGKLVDVEVTQKMDIWSAGLIILQLTLTKTFGYKETDKKVGELFRSAKLKFVKGIDGEGGEFKPDPKKLDLPEHIYECPRYFELEKDWPSKNWWDNYLTVIHDILTVWDKMPEIVFLSVVSA</sequence>
<feature type="compositionally biased region" description="Basic and acidic residues" evidence="2">
    <location>
        <begin position="113"/>
        <end position="147"/>
    </location>
</feature>
<gene>
    <name evidence="3" type="ORF">niasHT_033126</name>
</gene>
<evidence type="ECO:0000256" key="2">
    <source>
        <dbReference type="SAM" id="MobiDB-lite"/>
    </source>
</evidence>
<keyword evidence="4" id="KW-1185">Reference proteome</keyword>
<dbReference type="Proteomes" id="UP001620626">
    <property type="component" value="Unassembled WGS sequence"/>
</dbReference>
<dbReference type="InterPro" id="IPR011009">
    <property type="entry name" value="Kinase-like_dom_sf"/>
</dbReference>
<dbReference type="Gene3D" id="1.10.510.10">
    <property type="entry name" value="Transferase(Phosphotransferase) domain 1"/>
    <property type="match status" value="1"/>
</dbReference>
<proteinExistence type="predicted"/>
<protein>
    <recommendedName>
        <fullName evidence="5">Protein kinase domain-containing protein</fullName>
    </recommendedName>
</protein>
<evidence type="ECO:0008006" key="5">
    <source>
        <dbReference type="Google" id="ProtNLM"/>
    </source>
</evidence>
<reference evidence="3 4" key="1">
    <citation type="submission" date="2024-10" db="EMBL/GenBank/DDBJ databases">
        <authorList>
            <person name="Kim D."/>
        </authorList>
    </citation>
    <scope>NUCLEOTIDE SEQUENCE [LARGE SCALE GENOMIC DNA]</scope>
    <source>
        <strain evidence="3">BH-2024</strain>
    </source>
</reference>
<keyword evidence="1" id="KW-0175">Coiled coil</keyword>
<evidence type="ECO:0000256" key="1">
    <source>
        <dbReference type="SAM" id="Coils"/>
    </source>
</evidence>
<evidence type="ECO:0000313" key="3">
    <source>
        <dbReference type="EMBL" id="KAL3071146.1"/>
    </source>
</evidence>
<dbReference type="EMBL" id="JBICBT010001367">
    <property type="protein sequence ID" value="KAL3071146.1"/>
    <property type="molecule type" value="Genomic_DNA"/>
</dbReference>
<feature type="compositionally biased region" description="Basic and acidic residues" evidence="2">
    <location>
        <begin position="88"/>
        <end position="97"/>
    </location>
</feature>
<comment type="caution">
    <text evidence="3">The sequence shown here is derived from an EMBL/GenBank/DDBJ whole genome shotgun (WGS) entry which is preliminary data.</text>
</comment>
<name>A0ABD2HWT3_9BILA</name>
<evidence type="ECO:0000313" key="4">
    <source>
        <dbReference type="Proteomes" id="UP001620626"/>
    </source>
</evidence>
<accession>A0ABD2HWT3</accession>
<dbReference type="AlphaFoldDB" id="A0ABD2HWT3"/>
<dbReference type="SUPFAM" id="SSF56112">
    <property type="entry name" value="Protein kinase-like (PK-like)"/>
    <property type="match status" value="1"/>
</dbReference>
<organism evidence="3 4">
    <name type="scientific">Heterodera trifolii</name>
    <dbReference type="NCBI Taxonomy" id="157864"/>
    <lineage>
        <taxon>Eukaryota</taxon>
        <taxon>Metazoa</taxon>
        <taxon>Ecdysozoa</taxon>
        <taxon>Nematoda</taxon>
        <taxon>Chromadorea</taxon>
        <taxon>Rhabditida</taxon>
        <taxon>Tylenchina</taxon>
        <taxon>Tylenchomorpha</taxon>
        <taxon>Tylenchoidea</taxon>
        <taxon>Heteroderidae</taxon>
        <taxon>Heteroderinae</taxon>
        <taxon>Heterodera</taxon>
    </lineage>
</organism>
<feature type="region of interest" description="Disordered" evidence="2">
    <location>
        <begin position="83"/>
        <end position="147"/>
    </location>
</feature>
<feature type="coiled-coil region" evidence="1">
    <location>
        <begin position="15"/>
        <end position="42"/>
    </location>
</feature>